<dbReference type="InterPro" id="IPR002492">
    <property type="entry name" value="Transposase_Tc1-like"/>
</dbReference>
<sequence>MPRRKELSEDLRSRIVDLHEAGKGYKSISISLDVHVSMVRQTVYKWRKFSTVATLPRRGRPVKMTARAQRRMLNEVKKNPRVSAKDLQISLAHANIFVDTATIRKTFNKNGVHGRTPRRKPLLSMKFAKEHLDVPQHYWQNILWTDETKIELFGKNTQHYVWRKKAQYSNIKTSSSL</sequence>
<proteinExistence type="predicted"/>
<feature type="domain" description="Sleeping Beauty transposase HTH" evidence="2">
    <location>
        <begin position="1"/>
        <end position="52"/>
    </location>
</feature>
<dbReference type="PANTHER" id="PTHR23022:SF135">
    <property type="entry name" value="SI:DKEY-77F5.3"/>
    <property type="match status" value="1"/>
</dbReference>
<keyword evidence="4" id="KW-1185">Reference proteome</keyword>
<reference evidence="3" key="2">
    <citation type="submission" date="2025-09" db="UniProtKB">
        <authorList>
            <consortium name="Ensembl"/>
        </authorList>
    </citation>
    <scope>IDENTIFICATION</scope>
</reference>
<accession>A0A8C5WK76</accession>
<evidence type="ECO:0000259" key="2">
    <source>
        <dbReference type="Pfam" id="PF25787"/>
    </source>
</evidence>
<dbReference type="InterPro" id="IPR036388">
    <property type="entry name" value="WH-like_DNA-bd_sf"/>
</dbReference>
<dbReference type="Pfam" id="PF01498">
    <property type="entry name" value="HTH_Tnp_Tc3_2"/>
    <property type="match status" value="1"/>
</dbReference>
<evidence type="ECO:0000313" key="4">
    <source>
        <dbReference type="Proteomes" id="UP000694569"/>
    </source>
</evidence>
<dbReference type="GO" id="GO:0003677">
    <property type="term" value="F:DNA binding"/>
    <property type="evidence" value="ECO:0007669"/>
    <property type="project" value="InterPro"/>
</dbReference>
<dbReference type="Proteomes" id="UP000694569">
    <property type="component" value="Unplaced"/>
</dbReference>
<dbReference type="InterPro" id="IPR052338">
    <property type="entry name" value="Transposase_5"/>
</dbReference>
<evidence type="ECO:0000313" key="3">
    <source>
        <dbReference type="Ensembl" id="ENSLLEP00000043969.1"/>
    </source>
</evidence>
<protein>
    <recommendedName>
        <fullName evidence="5">Transposase</fullName>
    </recommendedName>
</protein>
<evidence type="ECO:0000259" key="1">
    <source>
        <dbReference type="Pfam" id="PF01498"/>
    </source>
</evidence>
<dbReference type="SUPFAM" id="SSF46689">
    <property type="entry name" value="Homeodomain-like"/>
    <property type="match status" value="1"/>
</dbReference>
<dbReference type="Gene3D" id="3.30.420.10">
    <property type="entry name" value="Ribonuclease H-like superfamily/Ribonuclease H"/>
    <property type="match status" value="1"/>
</dbReference>
<dbReference type="Pfam" id="PF25787">
    <property type="entry name" value="HTH_SB"/>
    <property type="match status" value="1"/>
</dbReference>
<reference evidence="3" key="1">
    <citation type="submission" date="2025-08" db="UniProtKB">
        <authorList>
            <consortium name="Ensembl"/>
        </authorList>
    </citation>
    <scope>IDENTIFICATION</scope>
</reference>
<dbReference type="GO" id="GO:0006313">
    <property type="term" value="P:DNA transposition"/>
    <property type="evidence" value="ECO:0007669"/>
    <property type="project" value="InterPro"/>
</dbReference>
<organism evidence="3 4">
    <name type="scientific">Leptobrachium leishanense</name>
    <name type="common">Leishan spiny toad</name>
    <dbReference type="NCBI Taxonomy" id="445787"/>
    <lineage>
        <taxon>Eukaryota</taxon>
        <taxon>Metazoa</taxon>
        <taxon>Chordata</taxon>
        <taxon>Craniata</taxon>
        <taxon>Vertebrata</taxon>
        <taxon>Euteleostomi</taxon>
        <taxon>Amphibia</taxon>
        <taxon>Batrachia</taxon>
        <taxon>Anura</taxon>
        <taxon>Pelobatoidea</taxon>
        <taxon>Megophryidae</taxon>
        <taxon>Leptobrachium</taxon>
    </lineage>
</organism>
<dbReference type="Ensembl" id="ENSLLET00000045731.1">
    <property type="protein sequence ID" value="ENSLLEP00000043969.1"/>
    <property type="gene ID" value="ENSLLEG00000027950.1"/>
</dbReference>
<dbReference type="InterPro" id="IPR057667">
    <property type="entry name" value="HTH_SB"/>
</dbReference>
<feature type="domain" description="Transposase Tc1-like" evidence="1">
    <location>
        <begin position="69"/>
        <end position="130"/>
    </location>
</feature>
<dbReference type="InterPro" id="IPR036397">
    <property type="entry name" value="RNaseH_sf"/>
</dbReference>
<dbReference type="GeneTree" id="ENSGT01140000282498"/>
<dbReference type="InterPro" id="IPR009057">
    <property type="entry name" value="Homeodomain-like_sf"/>
</dbReference>
<dbReference type="OrthoDB" id="9892264at2759"/>
<dbReference type="AlphaFoldDB" id="A0A8C5WK76"/>
<evidence type="ECO:0008006" key="5">
    <source>
        <dbReference type="Google" id="ProtNLM"/>
    </source>
</evidence>
<dbReference type="GO" id="GO:0015074">
    <property type="term" value="P:DNA integration"/>
    <property type="evidence" value="ECO:0007669"/>
    <property type="project" value="InterPro"/>
</dbReference>
<name>A0A8C5WK76_9ANUR</name>
<dbReference type="PANTHER" id="PTHR23022">
    <property type="entry name" value="TRANSPOSABLE ELEMENT-RELATED"/>
    <property type="match status" value="1"/>
</dbReference>
<dbReference type="Gene3D" id="1.10.10.10">
    <property type="entry name" value="Winged helix-like DNA-binding domain superfamily/Winged helix DNA-binding domain"/>
    <property type="match status" value="1"/>
</dbReference>